<dbReference type="Pfam" id="PF14664">
    <property type="entry name" value="RICTOR_N"/>
    <property type="match status" value="1"/>
</dbReference>
<evidence type="ECO:0000256" key="2">
    <source>
        <dbReference type="SAM" id="Coils"/>
    </source>
</evidence>
<dbReference type="Proteomes" id="UP000301737">
    <property type="component" value="Unassembled WGS sequence"/>
</dbReference>
<evidence type="ECO:0000313" key="8">
    <source>
        <dbReference type="Proteomes" id="UP000301737"/>
    </source>
</evidence>
<dbReference type="SUPFAM" id="SSF48371">
    <property type="entry name" value="ARM repeat"/>
    <property type="match status" value="1"/>
</dbReference>
<organism evidence="7 8">
    <name type="scientific">Zygosaccharomyces mellis</name>
    <dbReference type="NCBI Taxonomy" id="42258"/>
    <lineage>
        <taxon>Eukaryota</taxon>
        <taxon>Fungi</taxon>
        <taxon>Dikarya</taxon>
        <taxon>Ascomycota</taxon>
        <taxon>Saccharomycotina</taxon>
        <taxon>Saccharomycetes</taxon>
        <taxon>Saccharomycetales</taxon>
        <taxon>Saccharomycetaceae</taxon>
        <taxon>Zygosaccharomyces</taxon>
    </lineage>
</organism>
<evidence type="ECO:0000256" key="1">
    <source>
        <dbReference type="ARBA" id="ARBA00008878"/>
    </source>
</evidence>
<keyword evidence="2" id="KW-0175">Coiled coil</keyword>
<feature type="domain" description="Rapamycin-insensitive companion of mTOR N-terminal" evidence="5">
    <location>
        <begin position="305"/>
        <end position="648"/>
    </location>
</feature>
<dbReference type="OrthoDB" id="271111at2759"/>
<evidence type="ECO:0000259" key="4">
    <source>
        <dbReference type="SMART" id="SM01307"/>
    </source>
</evidence>
<dbReference type="InterPro" id="IPR029451">
    <property type="entry name" value="RICTOR_M"/>
</dbReference>
<sequence>MNTTQNNQPSSPKDDEGRSRSSTVNTLPTSESNATLNGSSNSNGLHNVNTNQSNSYSNNSSNQNNNKKQRQKLVLSTSFLSTKRLDNVPPSPASPLQGKRPTTSLNKALQGLKAEINQLQQQLHETRESKEEAERIRDSTGSEIYSGAYSTDHLQKHSMRIRANTQIRELDKYIKRIEKQIGDLRQQFEHTKKSRELYSARDHPKSLPREDISTGLGSPHESVKEHSLEQTLMAHDSPLPQEDNFTLKSSHDQQDTTLSDDHSSELPTESDEDEPNAKNFETATWLVSGYMQSLQDKNSPADFVLKKSNGLVALLKQHPEIRNNLLLDSFIYTIRSMLLNEDKVVVSCGYRICRYLIDGEQFINEMLRLHIDVCLIMSFTKDFSFQMEREQALRLVRTFLEHRAGITMGIVQAVISCVEKQEDPLRNMAIETLLEFCFVCPEVVSECHGMRVLEGILQDPPFPIASIILETILQLMSMHYTRVHFLKDFDISVLVTSFSDTNTKSALNVEKIQNTCLLITKALKDYNGFMLFSMENFKPLKELLSFFQVPMCAQYLIDIFLDVLRIKQLSYDKNKTHFKQVSLHFSRESMLINQHLALLILMMYHSNFVGQLWALIDQKKYQGVSPSLISKGRLLLAEYINLASNLLDVKVFDVKGLPSTWDPLIYDETYQFGKLTYTMNRSRNKLGVTGIDYGKPVKSFLQSVTTGTLNREVDDIKFRKMVFDSRILQTKEFNLWNWNVIQELLEGPLLNEKHLDELAKSTKFIRRLLIFYRPLRMRFANVNQGSRLAQRYVQAGCQFFHMLTSSDVGMRIFMDDTKIIPQLASLLFRAMEGHTVGNIFNLRLLSTKMVIGYFKFIGVLTQSGNGIAVLKRWNFFTVIYKMFQPNSKISSTFLLLTLPELDLRYSRHCRTIMGKALVNSDKHTRIKATEYLGEKLKSLSCLDDSSTQDSETSKGNNLLKRYIVEMLTRQLYDLSPQVVAIADQALYEYVVRHESSHALESSLHISLNQLVFIRSPIIFELLGTKYGFQLLNEINFVQEERRSWLVTKNKEYVFLVENFLNYNQHGTFSNSPRRMTGIDRLPQHFYESLAKTEDGITLIGQSRDLTTFISVIKEFRQTLKYREDAPVDKTINLKSALWCVGYIGSTLLGIGLLDEYAVVEDMIEIAYYASITSVRFTSLLALGLISKTTEGCEILDEMGWTCCLNVQGSPIGITFPSRLDKFLSYNEKRWIAQGEYSEPIVEFDTKFGGMIGDVQPINLDLSILLNEKNMMENPLEDGSLQDLIKTEERYYTGAILNQQRQYSSEEEKIIDEVLTVVSQLGNHILSGNAIKGITELNKKYGSNLFESEVMFYKILDMMAQYRFKPHVRKFLCGLFINKKALENVIKTEKRKTTTKQC</sequence>
<comment type="similarity">
    <text evidence="1">Belongs to the RICTOR family.</text>
</comment>
<evidence type="ECO:0008006" key="9">
    <source>
        <dbReference type="Google" id="ProtNLM"/>
    </source>
</evidence>
<feature type="region of interest" description="Disordered" evidence="3">
    <location>
        <begin position="1"/>
        <end position="102"/>
    </location>
</feature>
<keyword evidence="8" id="KW-1185">Reference proteome</keyword>
<feature type="compositionally biased region" description="Polar residues" evidence="3">
    <location>
        <begin position="20"/>
        <end position="31"/>
    </location>
</feature>
<dbReference type="SMART" id="SM01310">
    <property type="entry name" value="RICTOR_V"/>
    <property type="match status" value="1"/>
</dbReference>
<dbReference type="GO" id="GO:0031932">
    <property type="term" value="C:TORC2 complex"/>
    <property type="evidence" value="ECO:0007669"/>
    <property type="project" value="InterPro"/>
</dbReference>
<feature type="coiled-coil region" evidence="2">
    <location>
        <begin position="102"/>
        <end position="136"/>
    </location>
</feature>
<dbReference type="PANTHER" id="PTHR13298:SF11">
    <property type="entry name" value="RAPAMYCIN-INSENSITIVE COMPANION OF MTOR"/>
    <property type="match status" value="1"/>
</dbReference>
<dbReference type="Pfam" id="PF14666">
    <property type="entry name" value="RICTOR_M"/>
    <property type="match status" value="1"/>
</dbReference>
<feature type="compositionally biased region" description="Polar residues" evidence="3">
    <location>
        <begin position="1"/>
        <end position="11"/>
    </location>
</feature>
<evidence type="ECO:0000313" key="7">
    <source>
        <dbReference type="EMBL" id="GCE97132.1"/>
    </source>
</evidence>
<name>A0A4C2E3E8_9SACH</name>
<dbReference type="InterPro" id="IPR029453">
    <property type="entry name" value="Rictor_IV"/>
</dbReference>
<protein>
    <recommendedName>
        <fullName evidence="9">TORC2 subunit ste20</fullName>
    </recommendedName>
</protein>
<proteinExistence type="inferred from homology"/>
<dbReference type="SMART" id="SM01308">
    <property type="entry name" value="RICTOR_N"/>
    <property type="match status" value="1"/>
</dbReference>
<dbReference type="SMART" id="SM01307">
    <property type="entry name" value="RICTOR_M"/>
    <property type="match status" value="1"/>
</dbReference>
<dbReference type="InterPro" id="IPR028268">
    <property type="entry name" value="Pianissimo_fam"/>
</dbReference>
<feature type="compositionally biased region" description="Low complexity" evidence="3">
    <location>
        <begin position="32"/>
        <end position="66"/>
    </location>
</feature>
<feature type="domain" description="Rapamycin-insensitive companion of mTOR middle" evidence="4">
    <location>
        <begin position="713"/>
        <end position="938"/>
    </location>
</feature>
<feature type="domain" description="Rapamycin-insensitive companion of mTOR" evidence="6">
    <location>
        <begin position="1130"/>
        <end position="1202"/>
    </location>
</feature>
<dbReference type="Pfam" id="PF14663">
    <property type="entry name" value="RasGEF_N_2"/>
    <property type="match status" value="1"/>
</dbReference>
<dbReference type="InterPro" id="IPR028267">
    <property type="entry name" value="Pianissimo_N"/>
</dbReference>
<reference evidence="7 8" key="1">
    <citation type="submission" date="2019-01" db="EMBL/GenBank/DDBJ databases">
        <title>Draft Genome Sequencing of Zygosaccharomyces mellis Ca-7.</title>
        <authorList>
            <person name="Shiwa Y."/>
            <person name="Kanesaki Y."/>
            <person name="Ishige T."/>
            <person name="Mura K."/>
            <person name="Hori T."/>
            <person name="Tamura T."/>
        </authorList>
    </citation>
    <scope>NUCLEOTIDE SEQUENCE [LARGE SCALE GENOMIC DNA]</scope>
    <source>
        <strain evidence="7 8">Ca-7</strain>
    </source>
</reference>
<dbReference type="Pfam" id="PF14668">
    <property type="entry name" value="RICTOR_V"/>
    <property type="match status" value="1"/>
</dbReference>
<evidence type="ECO:0000259" key="6">
    <source>
        <dbReference type="SMART" id="SM01310"/>
    </source>
</evidence>
<evidence type="ECO:0000259" key="5">
    <source>
        <dbReference type="SMART" id="SM01308"/>
    </source>
</evidence>
<evidence type="ECO:0000256" key="3">
    <source>
        <dbReference type="SAM" id="MobiDB-lite"/>
    </source>
</evidence>
<dbReference type="GO" id="GO:0038203">
    <property type="term" value="P:TORC2 signaling"/>
    <property type="evidence" value="ECO:0007669"/>
    <property type="project" value="TreeGrafter"/>
</dbReference>
<dbReference type="EMBL" id="BIMX01000001">
    <property type="protein sequence ID" value="GCE97132.1"/>
    <property type="molecule type" value="Genomic_DNA"/>
</dbReference>
<dbReference type="InterPro" id="IPR029452">
    <property type="entry name" value="RICTOR_V"/>
</dbReference>
<comment type="caution">
    <text evidence="7">The sequence shown here is derived from an EMBL/GenBank/DDBJ whole genome shotgun (WGS) entry which is preliminary data.</text>
</comment>
<dbReference type="PANTHER" id="PTHR13298">
    <property type="entry name" value="CYTOSOLIC REGULATOR PIANISSIMO"/>
    <property type="match status" value="1"/>
</dbReference>
<dbReference type="InterPro" id="IPR016024">
    <property type="entry name" value="ARM-type_fold"/>
</dbReference>
<feature type="region of interest" description="Disordered" evidence="3">
    <location>
        <begin position="185"/>
        <end position="278"/>
    </location>
</feature>
<accession>A0A4C2E3E8</accession>
<feature type="compositionally biased region" description="Basic and acidic residues" evidence="3">
    <location>
        <begin position="249"/>
        <end position="264"/>
    </location>
</feature>
<feature type="compositionally biased region" description="Basic and acidic residues" evidence="3">
    <location>
        <begin position="185"/>
        <end position="212"/>
    </location>
</feature>
<gene>
    <name evidence="7" type="ORF">ZYGM_003917</name>
</gene>
<dbReference type="SMART" id="SM01303">
    <property type="entry name" value="RasGEF_N_2"/>
    <property type="match status" value="1"/>
</dbReference>